<keyword evidence="1" id="KW-0547">Nucleotide-binding</keyword>
<dbReference type="Proteomes" id="UP001306119">
    <property type="component" value="Unassembled WGS sequence"/>
</dbReference>
<proteinExistence type="predicted"/>
<name>A0ABU6L5N5_9GAMM</name>
<comment type="caution">
    <text evidence="4">The sequence shown here is derived from an EMBL/GenBank/DDBJ whole genome shotgun (WGS) entry which is preliminary data.</text>
</comment>
<dbReference type="PANTHER" id="PTHR43384">
    <property type="entry name" value="SEPTUM SITE-DETERMINING PROTEIN MIND HOMOLOG, CHLOROPLASTIC-RELATED"/>
    <property type="match status" value="1"/>
</dbReference>
<dbReference type="Gene3D" id="3.40.50.2300">
    <property type="match status" value="1"/>
</dbReference>
<dbReference type="PANTHER" id="PTHR43384:SF6">
    <property type="entry name" value="SEPTUM SITE-DETERMINING PROTEIN MIND HOMOLOG, CHLOROPLASTIC"/>
    <property type="match status" value="1"/>
</dbReference>
<evidence type="ECO:0000259" key="3">
    <source>
        <dbReference type="Pfam" id="PF01656"/>
    </source>
</evidence>
<sequence length="413" mass="46757">MFNLSKTITNKVVTTTEQKGPSGCSVFYQTQECLELVNEVFRFEGWKNPECNKFSLQNEKTDSAQLQEIIILELNQSNSVIEDAKNFANLIPNHKGVIVIGQEDAITTLRGLKEMGFYYVFWPVNKQEFTDFLRHVHKNQQQFAGVSQNRKAKRVAVIGTKGGVGNSLIAIELSSYLADNGAQTIMVDRQYHNSNIDILLGLKKYQKHDASNLEYQLHDMDEASANDYLTKVTDKLKILSLEGIEPIEKLVSYTNNIADLLIRHANFIIDDYSASVDFSLDLEAIAAKNNIIVLVIEPTISSIRTAQTYLQYIENLRSSVHTDRRILLFLNIHRPAGAFSLAQHEIETYLDRKVDVVLPYNKMLATELLEGKRIYKQEDSTSGAITNLALTIKGKTQKVKHTPLTKIKALFNR</sequence>
<dbReference type="Pfam" id="PF01656">
    <property type="entry name" value="CbiA"/>
    <property type="match status" value="1"/>
</dbReference>
<evidence type="ECO:0000256" key="2">
    <source>
        <dbReference type="ARBA" id="ARBA00022840"/>
    </source>
</evidence>
<dbReference type="InterPro" id="IPR002586">
    <property type="entry name" value="CobQ/CobB/MinD/ParA_Nub-bd_dom"/>
</dbReference>
<dbReference type="Gene3D" id="3.40.50.300">
    <property type="entry name" value="P-loop containing nucleotide triphosphate hydrolases"/>
    <property type="match status" value="1"/>
</dbReference>
<dbReference type="RefSeq" id="WP_327774631.1">
    <property type="nucleotide sequence ID" value="NZ_JAYXUG010000004.1"/>
</dbReference>
<evidence type="ECO:0000313" key="5">
    <source>
        <dbReference type="Proteomes" id="UP001306119"/>
    </source>
</evidence>
<dbReference type="InterPro" id="IPR027417">
    <property type="entry name" value="P-loop_NTPase"/>
</dbReference>
<reference evidence="4 5" key="1">
    <citation type="submission" date="2024-01" db="EMBL/GenBank/DDBJ databases">
        <title>Active colonisers of the gastrointestinal tract of Atlantic salmon farmed in a warm water region.</title>
        <authorList>
            <person name="Bowman J.P."/>
        </authorList>
    </citation>
    <scope>NUCLEOTIDE SEQUENCE [LARGE SCALE GENOMIC DNA]</scope>
    <source>
        <strain evidence="4 5">S3MW1</strain>
    </source>
</reference>
<keyword evidence="2" id="KW-0067">ATP-binding</keyword>
<evidence type="ECO:0000313" key="4">
    <source>
        <dbReference type="EMBL" id="MEC6831725.1"/>
    </source>
</evidence>
<gene>
    <name evidence="4" type="ORF">VXS06_08065</name>
</gene>
<evidence type="ECO:0000256" key="1">
    <source>
        <dbReference type="ARBA" id="ARBA00022741"/>
    </source>
</evidence>
<dbReference type="InterPro" id="IPR050625">
    <property type="entry name" value="ParA/MinD_ATPase"/>
</dbReference>
<keyword evidence="5" id="KW-1185">Reference proteome</keyword>
<organism evidence="4 5">
    <name type="scientific">Photobacterium toruni</name>
    <dbReference type="NCBI Taxonomy" id="1935446"/>
    <lineage>
        <taxon>Bacteria</taxon>
        <taxon>Pseudomonadati</taxon>
        <taxon>Pseudomonadota</taxon>
        <taxon>Gammaproteobacteria</taxon>
        <taxon>Vibrionales</taxon>
        <taxon>Vibrionaceae</taxon>
        <taxon>Photobacterium</taxon>
    </lineage>
</organism>
<protein>
    <submittedName>
        <fullName evidence="4">P-loop NTPase</fullName>
    </submittedName>
</protein>
<dbReference type="EMBL" id="JAYXUG010000004">
    <property type="protein sequence ID" value="MEC6831725.1"/>
    <property type="molecule type" value="Genomic_DNA"/>
</dbReference>
<feature type="domain" description="CobQ/CobB/MinD/ParA nucleotide binding" evidence="3">
    <location>
        <begin position="155"/>
        <end position="372"/>
    </location>
</feature>
<dbReference type="SUPFAM" id="SSF52540">
    <property type="entry name" value="P-loop containing nucleoside triphosphate hydrolases"/>
    <property type="match status" value="1"/>
</dbReference>
<accession>A0ABU6L5N5</accession>